<feature type="transmembrane region" description="Helical" evidence="1">
    <location>
        <begin position="336"/>
        <end position="357"/>
    </location>
</feature>
<organism evidence="3 4">
    <name type="scientific">Paludibaculum fermentans</name>
    <dbReference type="NCBI Taxonomy" id="1473598"/>
    <lineage>
        <taxon>Bacteria</taxon>
        <taxon>Pseudomonadati</taxon>
        <taxon>Acidobacteriota</taxon>
        <taxon>Terriglobia</taxon>
        <taxon>Bryobacterales</taxon>
        <taxon>Bryobacteraceae</taxon>
        <taxon>Paludibaculum</taxon>
    </lineage>
</organism>
<keyword evidence="1" id="KW-0472">Membrane</keyword>
<reference evidence="3 4" key="1">
    <citation type="submission" date="2020-10" db="EMBL/GenBank/DDBJ databases">
        <title>Complete genome sequence of Paludibaculum fermentans P105T, a facultatively anaerobic acidobacterium capable of dissimilatory Fe(III) reduction.</title>
        <authorList>
            <person name="Dedysh S.N."/>
            <person name="Beletsky A.V."/>
            <person name="Kulichevskaya I.S."/>
            <person name="Mardanov A.V."/>
            <person name="Ravin N.V."/>
        </authorList>
    </citation>
    <scope>NUCLEOTIDE SEQUENCE [LARGE SCALE GENOMIC DNA]</scope>
    <source>
        <strain evidence="3 4">P105</strain>
    </source>
</reference>
<evidence type="ECO:0000313" key="3">
    <source>
        <dbReference type="EMBL" id="QOY89017.1"/>
    </source>
</evidence>
<dbReference type="GO" id="GO:0016747">
    <property type="term" value="F:acyltransferase activity, transferring groups other than amino-acyl groups"/>
    <property type="evidence" value="ECO:0007669"/>
    <property type="project" value="InterPro"/>
</dbReference>
<feature type="transmembrane region" description="Helical" evidence="1">
    <location>
        <begin position="104"/>
        <end position="123"/>
    </location>
</feature>
<keyword evidence="1" id="KW-1133">Transmembrane helix</keyword>
<dbReference type="PANTHER" id="PTHR23028:SF53">
    <property type="entry name" value="ACYL_TRANSF_3 DOMAIN-CONTAINING PROTEIN"/>
    <property type="match status" value="1"/>
</dbReference>
<gene>
    <name evidence="3" type="ORF">IRI77_03400</name>
</gene>
<dbReference type="InterPro" id="IPR002656">
    <property type="entry name" value="Acyl_transf_3_dom"/>
</dbReference>
<feature type="transmembrane region" description="Helical" evidence="1">
    <location>
        <begin position="63"/>
        <end position="83"/>
    </location>
</feature>
<proteinExistence type="predicted"/>
<evidence type="ECO:0000259" key="2">
    <source>
        <dbReference type="Pfam" id="PF01757"/>
    </source>
</evidence>
<evidence type="ECO:0000313" key="4">
    <source>
        <dbReference type="Proteomes" id="UP000593892"/>
    </source>
</evidence>
<name>A0A7S7SKD0_PALFE</name>
<feature type="transmembrane region" description="Helical" evidence="1">
    <location>
        <begin position="244"/>
        <end position="266"/>
    </location>
</feature>
<keyword evidence="4" id="KW-1185">Reference proteome</keyword>
<sequence length="386" mass="42012">MHETPIHPGKNLAEAVVAERAWVSFQDTGHFGSLDGLRCLSILAVIWQHGPGADRQGLAGSGYMGVGLFFAISGFLITTLLLRENARFGRISLASFYWRRSLRIFPLYFAVLGTYCIMVWATASGTSTARKFYANVPYFLTYTSNWFVGAQGTFAFAWSLAAEEQFYAFWPSALQFLRPARAVWLVVAMLITTVAWNSTAVWAGIRSHPAGVVLGSLPMAIGWGSLAALLLHRRAAFTLLWKFLGLRWASLVCAGSVLAAISVFPANEIAPHFLFAALVACCVIRENGILAPVLRHPCVVHLGRISYGMYLLHGLVGVLLGKAATQLPAALGPHQAGGYFLTVIVTAALATLCFRYFETPFLHMKSRFAPTRNTAAAELASFSTAK</sequence>
<dbReference type="KEGG" id="pfer:IRI77_03400"/>
<keyword evidence="3" id="KW-0012">Acyltransferase</keyword>
<keyword evidence="1" id="KW-0812">Transmembrane</keyword>
<dbReference type="GO" id="GO:0009103">
    <property type="term" value="P:lipopolysaccharide biosynthetic process"/>
    <property type="evidence" value="ECO:0007669"/>
    <property type="project" value="TreeGrafter"/>
</dbReference>
<dbReference type="GO" id="GO:0016020">
    <property type="term" value="C:membrane"/>
    <property type="evidence" value="ECO:0007669"/>
    <property type="project" value="TreeGrafter"/>
</dbReference>
<dbReference type="Proteomes" id="UP000593892">
    <property type="component" value="Chromosome"/>
</dbReference>
<feature type="transmembrane region" description="Helical" evidence="1">
    <location>
        <begin position="305"/>
        <end position="324"/>
    </location>
</feature>
<accession>A0A7S7SKD0</accession>
<dbReference type="AlphaFoldDB" id="A0A7S7SKD0"/>
<feature type="transmembrane region" description="Helical" evidence="1">
    <location>
        <begin position="182"/>
        <end position="205"/>
    </location>
</feature>
<dbReference type="PANTHER" id="PTHR23028">
    <property type="entry name" value="ACETYLTRANSFERASE"/>
    <property type="match status" value="1"/>
</dbReference>
<keyword evidence="3" id="KW-0808">Transferase</keyword>
<feature type="transmembrane region" description="Helical" evidence="1">
    <location>
        <begin position="211"/>
        <end position="232"/>
    </location>
</feature>
<dbReference type="RefSeq" id="WP_194450679.1">
    <property type="nucleotide sequence ID" value="NZ_CP063849.1"/>
</dbReference>
<feature type="domain" description="Acyltransferase 3" evidence="2">
    <location>
        <begin position="32"/>
        <end position="349"/>
    </location>
</feature>
<protein>
    <submittedName>
        <fullName evidence="3">Acyltransferase</fullName>
    </submittedName>
</protein>
<dbReference type="Pfam" id="PF01757">
    <property type="entry name" value="Acyl_transf_3"/>
    <property type="match status" value="1"/>
</dbReference>
<feature type="transmembrane region" description="Helical" evidence="1">
    <location>
        <begin position="272"/>
        <end position="293"/>
    </location>
</feature>
<evidence type="ECO:0000256" key="1">
    <source>
        <dbReference type="SAM" id="Phobius"/>
    </source>
</evidence>
<dbReference type="InterPro" id="IPR050879">
    <property type="entry name" value="Acyltransferase_3"/>
</dbReference>
<dbReference type="EMBL" id="CP063849">
    <property type="protein sequence ID" value="QOY89017.1"/>
    <property type="molecule type" value="Genomic_DNA"/>
</dbReference>
<feature type="transmembrane region" description="Helical" evidence="1">
    <location>
        <begin position="143"/>
        <end position="161"/>
    </location>
</feature>